<dbReference type="Gene3D" id="3.30.565.10">
    <property type="entry name" value="Histidine kinase-like ATPase, C-terminal domain"/>
    <property type="match status" value="1"/>
</dbReference>
<dbReference type="Proteomes" id="UP001415169">
    <property type="component" value="Unassembled WGS sequence"/>
</dbReference>
<evidence type="ECO:0000313" key="15">
    <source>
        <dbReference type="EMBL" id="GAA4161783.1"/>
    </source>
</evidence>
<dbReference type="InterPro" id="IPR036890">
    <property type="entry name" value="HATPase_C_sf"/>
</dbReference>
<evidence type="ECO:0000313" key="16">
    <source>
        <dbReference type="Proteomes" id="UP001415169"/>
    </source>
</evidence>
<dbReference type="CDD" id="cd00075">
    <property type="entry name" value="HATPase"/>
    <property type="match status" value="1"/>
</dbReference>
<dbReference type="InterPro" id="IPR005467">
    <property type="entry name" value="His_kinase_dom"/>
</dbReference>
<evidence type="ECO:0000256" key="6">
    <source>
        <dbReference type="ARBA" id="ARBA00022692"/>
    </source>
</evidence>
<dbReference type="Gene3D" id="1.10.287.130">
    <property type="match status" value="1"/>
</dbReference>
<dbReference type="PROSITE" id="PS50109">
    <property type="entry name" value="HIS_KIN"/>
    <property type="match status" value="1"/>
</dbReference>
<keyword evidence="9" id="KW-0902">Two-component regulatory system</keyword>
<keyword evidence="5" id="KW-0808">Transferase</keyword>
<dbReference type="Gene3D" id="6.10.340.10">
    <property type="match status" value="1"/>
</dbReference>
<keyword evidence="6 12" id="KW-0812">Transmembrane</keyword>
<sequence length="507" mass="52579">MTGVLRSLRWRIVLIAAALVAAACLIIGGITLLALRGYLVGQLDDRLVSSAQRVDRIGGRLDRLPGSGSGDNQSDGDTGARGPQPSSGDFVGDFVGVPGQAPQTIVAVIDDGEIVVNGFVDAAGKRHQLNAAEQKEIAGFLGRTPPTTVDLGGSLGRYRVASNALPGGATIVTGVPLAQVDSAVWQVAWVVLAVAILATMAGAATAAFVIGRSLRPLGRVAATAAAVTGVRLDRGDVRLSTRVADADLASTEEVGQVGGALNALLTHVDEALAARQASEETMRRFVADASHELRTPLATVRAYAQLSAREHPGMPEDLERNIERIDRESVRMGELVDQLLLLARLDADSAGAEPATQRTEVNLSLVVAEAAGDAKAAASDHEWSLDLDPEPVLVNGDESQLRRLVTNLVANAARHTPAGTRVRLGLHASHGICTLTVADDGPGVPAELQSTVFDRFARGDAARNRDAGSTGLGLAIVRAIAEAHGGRVALESAPGRTVFAVTLPQAA</sequence>
<dbReference type="SMART" id="SM00304">
    <property type="entry name" value="HAMP"/>
    <property type="match status" value="1"/>
</dbReference>
<dbReference type="EMBL" id="BAABBV010000001">
    <property type="protein sequence ID" value="GAA4161783.1"/>
    <property type="molecule type" value="Genomic_DNA"/>
</dbReference>
<dbReference type="InterPro" id="IPR004358">
    <property type="entry name" value="Sig_transdc_His_kin-like_C"/>
</dbReference>
<dbReference type="PANTHER" id="PTHR45436">
    <property type="entry name" value="SENSOR HISTIDINE KINASE YKOH"/>
    <property type="match status" value="1"/>
</dbReference>
<feature type="transmembrane region" description="Helical" evidence="12">
    <location>
        <begin position="12"/>
        <end position="35"/>
    </location>
</feature>
<dbReference type="CDD" id="cd00082">
    <property type="entry name" value="HisKA"/>
    <property type="match status" value="1"/>
</dbReference>
<keyword evidence="16" id="KW-1185">Reference proteome</keyword>
<evidence type="ECO:0000256" key="11">
    <source>
        <dbReference type="SAM" id="MobiDB-lite"/>
    </source>
</evidence>
<evidence type="ECO:0000256" key="9">
    <source>
        <dbReference type="ARBA" id="ARBA00023012"/>
    </source>
</evidence>
<evidence type="ECO:0000256" key="4">
    <source>
        <dbReference type="ARBA" id="ARBA00022553"/>
    </source>
</evidence>
<comment type="catalytic activity">
    <reaction evidence="1">
        <text>ATP + protein L-histidine = ADP + protein N-phospho-L-histidine.</text>
        <dbReference type="EC" id="2.7.13.3"/>
    </reaction>
</comment>
<keyword evidence="8 12" id="KW-1133">Transmembrane helix</keyword>
<accession>A0ABP7ZKL7</accession>
<reference evidence="15" key="2">
    <citation type="submission" date="2023-12" db="EMBL/GenBank/DDBJ databases">
        <authorList>
            <person name="Sun Q."/>
            <person name="Inoue M."/>
        </authorList>
    </citation>
    <scope>NUCLEOTIDE SEQUENCE</scope>
    <source>
        <strain evidence="15">JCM 17590</strain>
    </source>
</reference>
<dbReference type="InterPro" id="IPR003661">
    <property type="entry name" value="HisK_dim/P_dom"/>
</dbReference>
<keyword evidence="7 15" id="KW-0418">Kinase</keyword>
<keyword evidence="10 12" id="KW-0472">Membrane</keyword>
<evidence type="ECO:0000256" key="8">
    <source>
        <dbReference type="ARBA" id="ARBA00022989"/>
    </source>
</evidence>
<dbReference type="InterPro" id="IPR036097">
    <property type="entry name" value="HisK_dim/P_sf"/>
</dbReference>
<dbReference type="SUPFAM" id="SSF47384">
    <property type="entry name" value="Homodimeric domain of signal transducing histidine kinase"/>
    <property type="match status" value="1"/>
</dbReference>
<feature type="domain" description="HAMP" evidence="14">
    <location>
        <begin position="211"/>
        <end position="273"/>
    </location>
</feature>
<evidence type="ECO:0000256" key="7">
    <source>
        <dbReference type="ARBA" id="ARBA00022777"/>
    </source>
</evidence>
<dbReference type="SMART" id="SM00388">
    <property type="entry name" value="HisKA"/>
    <property type="match status" value="1"/>
</dbReference>
<evidence type="ECO:0000259" key="14">
    <source>
        <dbReference type="PROSITE" id="PS50885"/>
    </source>
</evidence>
<dbReference type="InterPro" id="IPR003594">
    <property type="entry name" value="HATPase_dom"/>
</dbReference>
<comment type="caution">
    <text evidence="15">The sequence shown here is derived from an EMBL/GenBank/DDBJ whole genome shotgun (WGS) entry which is preliminary data.</text>
</comment>
<dbReference type="PRINTS" id="PR00344">
    <property type="entry name" value="BCTRLSENSOR"/>
</dbReference>
<dbReference type="PROSITE" id="PS50885">
    <property type="entry name" value="HAMP"/>
    <property type="match status" value="1"/>
</dbReference>
<evidence type="ECO:0000256" key="3">
    <source>
        <dbReference type="ARBA" id="ARBA00012438"/>
    </source>
</evidence>
<feature type="region of interest" description="Disordered" evidence="11">
    <location>
        <begin position="59"/>
        <end position="93"/>
    </location>
</feature>
<name>A0ABP7ZKL7_9MICO</name>
<reference evidence="15" key="1">
    <citation type="journal article" date="2014" name="Int. J. Syst. Evol. Microbiol.">
        <title>Complete genome of a new Firmicutes species belonging to the dominant human colonic microbiota ('Ruminococcus bicirculans') reveals two chromosomes and a selective capacity to utilize plant glucans.</title>
        <authorList>
            <consortium name="NISC Comparative Sequencing Program"/>
            <person name="Wegmann U."/>
            <person name="Louis P."/>
            <person name="Goesmann A."/>
            <person name="Henrissat B."/>
            <person name="Duncan S.H."/>
            <person name="Flint H.J."/>
        </authorList>
    </citation>
    <scope>NUCLEOTIDE SEQUENCE</scope>
    <source>
        <strain evidence="15">JCM 17590</strain>
    </source>
</reference>
<gene>
    <name evidence="15" type="ORF">GCM10022286_19890</name>
</gene>
<dbReference type="PANTHER" id="PTHR45436:SF5">
    <property type="entry name" value="SENSOR HISTIDINE KINASE TRCS"/>
    <property type="match status" value="1"/>
</dbReference>
<evidence type="ECO:0000256" key="10">
    <source>
        <dbReference type="ARBA" id="ARBA00023136"/>
    </source>
</evidence>
<dbReference type="InterPro" id="IPR050428">
    <property type="entry name" value="TCS_sensor_his_kinase"/>
</dbReference>
<evidence type="ECO:0000256" key="5">
    <source>
        <dbReference type="ARBA" id="ARBA00022679"/>
    </source>
</evidence>
<dbReference type="InterPro" id="IPR003660">
    <property type="entry name" value="HAMP_dom"/>
</dbReference>
<dbReference type="PROSITE" id="PS51257">
    <property type="entry name" value="PROKAR_LIPOPROTEIN"/>
    <property type="match status" value="1"/>
</dbReference>
<keyword evidence="4" id="KW-0597">Phosphoprotein</keyword>
<dbReference type="SMART" id="SM00387">
    <property type="entry name" value="HATPase_c"/>
    <property type="match status" value="1"/>
</dbReference>
<dbReference type="Pfam" id="PF00512">
    <property type="entry name" value="HisKA"/>
    <property type="match status" value="1"/>
</dbReference>
<dbReference type="Pfam" id="PF02518">
    <property type="entry name" value="HATPase_c"/>
    <property type="match status" value="1"/>
</dbReference>
<evidence type="ECO:0000256" key="12">
    <source>
        <dbReference type="SAM" id="Phobius"/>
    </source>
</evidence>
<comment type="subcellular location">
    <subcellularLocation>
        <location evidence="2">Cell membrane</location>
    </subcellularLocation>
</comment>
<evidence type="ECO:0000256" key="1">
    <source>
        <dbReference type="ARBA" id="ARBA00000085"/>
    </source>
</evidence>
<proteinExistence type="predicted"/>
<evidence type="ECO:0000259" key="13">
    <source>
        <dbReference type="PROSITE" id="PS50109"/>
    </source>
</evidence>
<dbReference type="GO" id="GO:0016301">
    <property type="term" value="F:kinase activity"/>
    <property type="evidence" value="ECO:0007669"/>
    <property type="project" value="UniProtKB-KW"/>
</dbReference>
<feature type="domain" description="Histidine kinase" evidence="13">
    <location>
        <begin position="288"/>
        <end position="507"/>
    </location>
</feature>
<dbReference type="RefSeq" id="WP_344791622.1">
    <property type="nucleotide sequence ID" value="NZ_BAABBV010000001.1"/>
</dbReference>
<dbReference type="EC" id="2.7.13.3" evidence="3"/>
<evidence type="ECO:0000256" key="2">
    <source>
        <dbReference type="ARBA" id="ARBA00004236"/>
    </source>
</evidence>
<dbReference type="SUPFAM" id="SSF55874">
    <property type="entry name" value="ATPase domain of HSP90 chaperone/DNA topoisomerase II/histidine kinase"/>
    <property type="match status" value="1"/>
</dbReference>
<feature type="transmembrane region" description="Helical" evidence="12">
    <location>
        <begin position="187"/>
        <end position="210"/>
    </location>
</feature>
<organism evidence="15 16">
    <name type="scientific">Gryllotalpicola daejeonensis</name>
    <dbReference type="NCBI Taxonomy" id="993087"/>
    <lineage>
        <taxon>Bacteria</taxon>
        <taxon>Bacillati</taxon>
        <taxon>Actinomycetota</taxon>
        <taxon>Actinomycetes</taxon>
        <taxon>Micrococcales</taxon>
        <taxon>Microbacteriaceae</taxon>
        <taxon>Gryllotalpicola</taxon>
    </lineage>
</organism>
<protein>
    <recommendedName>
        <fullName evidence="3">histidine kinase</fullName>
        <ecNumber evidence="3">2.7.13.3</ecNumber>
    </recommendedName>
</protein>